<dbReference type="GeneID" id="36398687"/>
<protein>
    <submittedName>
        <fullName evidence="1">Uncharacterized protein</fullName>
    </submittedName>
</protein>
<evidence type="ECO:0000313" key="2">
    <source>
        <dbReference type="Proteomes" id="UP000054928"/>
    </source>
</evidence>
<evidence type="ECO:0000313" key="1">
    <source>
        <dbReference type="EMBL" id="CEG46963.1"/>
    </source>
</evidence>
<organism evidence="1 2">
    <name type="scientific">Plasmopara halstedii</name>
    <name type="common">Downy mildew of sunflower</name>
    <dbReference type="NCBI Taxonomy" id="4781"/>
    <lineage>
        <taxon>Eukaryota</taxon>
        <taxon>Sar</taxon>
        <taxon>Stramenopiles</taxon>
        <taxon>Oomycota</taxon>
        <taxon>Peronosporomycetes</taxon>
        <taxon>Peronosporales</taxon>
        <taxon>Peronosporaceae</taxon>
        <taxon>Plasmopara</taxon>
    </lineage>
</organism>
<dbReference type="RefSeq" id="XP_024583332.1">
    <property type="nucleotide sequence ID" value="XM_024717876.1"/>
</dbReference>
<sequence>MTLRATPVGLAASMLRGREGEKAPMSSAFVNGTVSTRNQAIDGVYYLASALKTLCMRQGIRKIMDFARGLRTK</sequence>
<dbReference type="AlphaFoldDB" id="A0A0N7L7F9"/>
<reference evidence="2" key="1">
    <citation type="submission" date="2014-09" db="EMBL/GenBank/DDBJ databases">
        <authorList>
            <person name="Sharma Rahul"/>
            <person name="Thines Marco"/>
        </authorList>
    </citation>
    <scope>NUCLEOTIDE SEQUENCE [LARGE SCALE GENOMIC DNA]</scope>
</reference>
<dbReference type="EMBL" id="CCYD01002371">
    <property type="protein sequence ID" value="CEG46963.1"/>
    <property type="molecule type" value="Genomic_DNA"/>
</dbReference>
<dbReference type="Proteomes" id="UP000054928">
    <property type="component" value="Unassembled WGS sequence"/>
</dbReference>
<name>A0A0N7L7F9_PLAHL</name>
<accession>A0A0N7L7F9</accession>
<proteinExistence type="predicted"/>
<keyword evidence="2" id="KW-1185">Reference proteome</keyword>